<accession>A0A939IQ40</accession>
<protein>
    <recommendedName>
        <fullName evidence="3">Lipoprotein</fullName>
    </recommendedName>
</protein>
<organism evidence="1 2">
    <name type="scientific">Bowmanella dokdonensis</name>
    <dbReference type="NCBI Taxonomy" id="751969"/>
    <lineage>
        <taxon>Bacteria</taxon>
        <taxon>Pseudomonadati</taxon>
        <taxon>Pseudomonadota</taxon>
        <taxon>Gammaproteobacteria</taxon>
        <taxon>Alteromonadales</taxon>
        <taxon>Alteromonadaceae</taxon>
        <taxon>Bowmanella</taxon>
    </lineage>
</organism>
<dbReference type="Proteomes" id="UP000664654">
    <property type="component" value="Unassembled WGS sequence"/>
</dbReference>
<dbReference type="PROSITE" id="PS51257">
    <property type="entry name" value="PROKAR_LIPOPROTEIN"/>
    <property type="match status" value="1"/>
</dbReference>
<evidence type="ECO:0008006" key="3">
    <source>
        <dbReference type="Google" id="ProtNLM"/>
    </source>
</evidence>
<proteinExistence type="predicted"/>
<reference evidence="1" key="1">
    <citation type="submission" date="2021-03" db="EMBL/GenBank/DDBJ databases">
        <title>novel species isolated from a fishpond in China.</title>
        <authorList>
            <person name="Lu H."/>
            <person name="Cai Z."/>
        </authorList>
    </citation>
    <scope>NUCLEOTIDE SEQUENCE</scope>
    <source>
        <strain evidence="1">JCM 30855</strain>
    </source>
</reference>
<dbReference type="AlphaFoldDB" id="A0A939IQ40"/>
<name>A0A939IQ40_9ALTE</name>
<keyword evidence="2" id="KW-1185">Reference proteome</keyword>
<comment type="caution">
    <text evidence="1">The sequence shown here is derived from an EMBL/GenBank/DDBJ whole genome shotgun (WGS) entry which is preliminary data.</text>
</comment>
<evidence type="ECO:0000313" key="2">
    <source>
        <dbReference type="Proteomes" id="UP000664654"/>
    </source>
</evidence>
<dbReference type="EMBL" id="JAFKCV010000009">
    <property type="protein sequence ID" value="MBN7826530.1"/>
    <property type="molecule type" value="Genomic_DNA"/>
</dbReference>
<sequence length="226" mass="25854">MKPLTLIFLLALLAGCESEPEQTESMLRLQRAHDEAGVWLDKASLQLTEEAFRAPKQHIGSILYGHELLQEARQVYRRADIRGLELPQLSQLELRLQEVNPVLADHALTLMQDVKDRTLLLRGKISDLKATEYGSAKTSSAESIKYLSRLYNQDINDCCLKDIYKIAQILASRSGQEYEQVIRLSARLTNEMVRILKRPEYASPFEQQLVALRQSLPSERRNALHQ</sequence>
<evidence type="ECO:0000313" key="1">
    <source>
        <dbReference type="EMBL" id="MBN7826530.1"/>
    </source>
</evidence>
<gene>
    <name evidence="1" type="ORF">J0A66_14945</name>
</gene>
<dbReference type="RefSeq" id="WP_206574646.1">
    <property type="nucleotide sequence ID" value="NZ_JAFKCV010000009.1"/>
</dbReference>